<dbReference type="Proteomes" id="UP000029533">
    <property type="component" value="Unassembled WGS sequence"/>
</dbReference>
<dbReference type="EMBL" id="JRNJ01000022">
    <property type="protein sequence ID" value="KGF29918.1"/>
    <property type="molecule type" value="Genomic_DNA"/>
</dbReference>
<name>A0AAW3FIF7_9BACT</name>
<dbReference type="AlphaFoldDB" id="A0AAW3FIF7"/>
<comment type="caution">
    <text evidence="2">The sequence shown here is derived from an EMBL/GenBank/DDBJ whole genome shotgun (WGS) entry which is preliminary data.</text>
</comment>
<reference evidence="2 3" key="1">
    <citation type="submission" date="2014-07" db="EMBL/GenBank/DDBJ databases">
        <authorList>
            <person name="McCorrison J."/>
            <person name="Sanka R."/>
            <person name="Torralba M."/>
            <person name="Gillis M."/>
            <person name="Haft D.H."/>
            <person name="Methe B."/>
            <person name="Sutton G."/>
            <person name="Nelson K.E."/>
        </authorList>
    </citation>
    <scope>NUCLEOTIDE SEQUENCE [LARGE SCALE GENOMIC DNA]</scope>
    <source>
        <strain evidence="2 3">DNF00424</strain>
    </source>
</reference>
<feature type="region of interest" description="Disordered" evidence="1">
    <location>
        <begin position="175"/>
        <end position="195"/>
    </location>
</feature>
<evidence type="ECO:0008006" key="4">
    <source>
        <dbReference type="Google" id="ProtNLM"/>
    </source>
</evidence>
<evidence type="ECO:0000313" key="2">
    <source>
        <dbReference type="EMBL" id="KGF29918.1"/>
    </source>
</evidence>
<evidence type="ECO:0000256" key="1">
    <source>
        <dbReference type="SAM" id="MobiDB-lite"/>
    </source>
</evidence>
<gene>
    <name evidence="2" type="ORF">HMPREF2132_01705</name>
</gene>
<organism evidence="2 3">
    <name type="scientific">Prevotella histicola JCM 15637 = DNF00424</name>
    <dbReference type="NCBI Taxonomy" id="1236504"/>
    <lineage>
        <taxon>Bacteria</taxon>
        <taxon>Pseudomonadati</taxon>
        <taxon>Bacteroidota</taxon>
        <taxon>Bacteroidia</taxon>
        <taxon>Bacteroidales</taxon>
        <taxon>Prevotellaceae</taxon>
        <taxon>Prevotella</taxon>
    </lineage>
</organism>
<dbReference type="RefSeq" id="WP_036868452.1">
    <property type="nucleotide sequence ID" value="NZ_JRNJ01000022.1"/>
</dbReference>
<proteinExistence type="predicted"/>
<protein>
    <recommendedName>
        <fullName evidence="4">Single-stranded DNA-binding protein</fullName>
    </recommendedName>
</protein>
<accession>A0AAW3FIF7</accession>
<evidence type="ECO:0000313" key="3">
    <source>
        <dbReference type="Proteomes" id="UP000029533"/>
    </source>
</evidence>
<sequence length="195" mass="22022">MASFNGNIDLLKLKGSKLMSMEENGKKRNYVCIPLDFNEIAIKENQQTHEQMAVLRVNIWPYNEAYGNAIRQKAIQRGDDPNKIDVPSHEMVMNFSPEFVKFYAKAMAKKVIDADGGKHPEWATQDPMDENTSLFKAIRSRMNFRLCNLYLHKAQPKPQAVYTAPVAQGVSGYVAPKPDEDPFAGAPTNEDDLPF</sequence>